<proteinExistence type="inferred from homology"/>
<name>A0A401RU30_CHIPU</name>
<evidence type="ECO:0000313" key="5">
    <source>
        <dbReference type="Proteomes" id="UP000287033"/>
    </source>
</evidence>
<dbReference type="AlphaFoldDB" id="A0A401RU30"/>
<dbReference type="STRING" id="137246.A0A401RU30"/>
<reference evidence="4 5" key="1">
    <citation type="journal article" date="2018" name="Nat. Ecol. Evol.">
        <title>Shark genomes provide insights into elasmobranch evolution and the origin of vertebrates.</title>
        <authorList>
            <person name="Hara Y"/>
            <person name="Yamaguchi K"/>
            <person name="Onimaru K"/>
            <person name="Kadota M"/>
            <person name="Koyanagi M"/>
            <person name="Keeley SD"/>
            <person name="Tatsumi K"/>
            <person name="Tanaka K"/>
            <person name="Motone F"/>
            <person name="Kageyama Y"/>
            <person name="Nozu R"/>
            <person name="Adachi N"/>
            <person name="Nishimura O"/>
            <person name="Nakagawa R"/>
            <person name="Tanegashima C"/>
            <person name="Kiyatake I"/>
            <person name="Matsumoto R"/>
            <person name="Murakumo K"/>
            <person name="Nishida K"/>
            <person name="Terakita A"/>
            <person name="Kuratani S"/>
            <person name="Sato K"/>
            <person name="Hyodo S Kuraku.S."/>
        </authorList>
    </citation>
    <scope>NUCLEOTIDE SEQUENCE [LARGE SCALE GENOMIC DNA]</scope>
</reference>
<sequence>FTSVPSPVISRTEGSIDDTLIGGNASQECPTEQAETSTVSGVDIVLNHNLKEISLAKADYRTHIKGYMKQLRNRVQEQNPDGVKTFTENAQKVISEILNNFVDYQLFLGESMNSDGMIGLLNYREDGITPYMLFFKDGLEIEKCVSFLMLRSFYLNKCFELVEFCS</sequence>
<evidence type="ECO:0000256" key="1">
    <source>
        <dbReference type="PROSITE-ProRule" id="PRU01133"/>
    </source>
</evidence>
<evidence type="ECO:0000256" key="2">
    <source>
        <dbReference type="SAM" id="MobiDB-lite"/>
    </source>
</evidence>
<organism evidence="4 5">
    <name type="scientific">Chiloscyllium punctatum</name>
    <name type="common">Brownbanded bambooshark</name>
    <name type="synonym">Hemiscyllium punctatum</name>
    <dbReference type="NCBI Taxonomy" id="137246"/>
    <lineage>
        <taxon>Eukaryota</taxon>
        <taxon>Metazoa</taxon>
        <taxon>Chordata</taxon>
        <taxon>Craniata</taxon>
        <taxon>Vertebrata</taxon>
        <taxon>Chondrichthyes</taxon>
        <taxon>Elasmobranchii</taxon>
        <taxon>Galeomorphii</taxon>
        <taxon>Galeoidea</taxon>
        <taxon>Orectolobiformes</taxon>
        <taxon>Hemiscylliidae</taxon>
        <taxon>Chiloscyllium</taxon>
    </lineage>
</organism>
<protein>
    <recommendedName>
        <fullName evidence="3">TCTP domain-containing protein</fullName>
    </recommendedName>
</protein>
<feature type="non-terminal residue" evidence="4">
    <location>
        <position position="1"/>
    </location>
</feature>
<dbReference type="PANTHER" id="PTHR11991">
    <property type="entry name" value="TRANSLATIONALLY CONTROLLED TUMOR PROTEIN-RELATED"/>
    <property type="match status" value="1"/>
</dbReference>
<dbReference type="GO" id="GO:0005737">
    <property type="term" value="C:cytoplasm"/>
    <property type="evidence" value="ECO:0007669"/>
    <property type="project" value="TreeGrafter"/>
</dbReference>
<dbReference type="PROSITE" id="PS51797">
    <property type="entry name" value="TCTP_3"/>
    <property type="match status" value="1"/>
</dbReference>
<dbReference type="PANTHER" id="PTHR11991:SF0">
    <property type="entry name" value="TRANSLATIONALLY-CONTROLLED TUMOR PROTEIN"/>
    <property type="match status" value="1"/>
</dbReference>
<dbReference type="InterPro" id="IPR034737">
    <property type="entry name" value="TCTP"/>
</dbReference>
<dbReference type="OrthoDB" id="10248936at2759"/>
<dbReference type="EMBL" id="BEZZ01002354">
    <property type="protein sequence ID" value="GCC21626.1"/>
    <property type="molecule type" value="Genomic_DNA"/>
</dbReference>
<dbReference type="GO" id="GO:0005509">
    <property type="term" value="F:calcium ion binding"/>
    <property type="evidence" value="ECO:0007669"/>
    <property type="project" value="TreeGrafter"/>
</dbReference>
<dbReference type="InterPro" id="IPR011323">
    <property type="entry name" value="Mss4/transl-control_tumour"/>
</dbReference>
<comment type="similarity">
    <text evidence="1">Belongs to the TCTP family.</text>
</comment>
<evidence type="ECO:0000313" key="4">
    <source>
        <dbReference type="EMBL" id="GCC21626.1"/>
    </source>
</evidence>
<dbReference type="Proteomes" id="UP000287033">
    <property type="component" value="Unassembled WGS sequence"/>
</dbReference>
<dbReference type="InterPro" id="IPR018105">
    <property type="entry name" value="Translational_control_tumour_p"/>
</dbReference>
<dbReference type="Gene3D" id="2.170.150.10">
    <property type="entry name" value="Metal Binding Protein, Guanine Nucleotide Exchange Factor, Chain A"/>
    <property type="match status" value="1"/>
</dbReference>
<feature type="region of interest" description="Disordered" evidence="2">
    <location>
        <begin position="1"/>
        <end position="23"/>
    </location>
</feature>
<dbReference type="SUPFAM" id="SSF51316">
    <property type="entry name" value="Mss4-like"/>
    <property type="match status" value="1"/>
</dbReference>
<keyword evidence="5" id="KW-1185">Reference proteome</keyword>
<accession>A0A401RU30</accession>
<gene>
    <name evidence="4" type="ORF">chiPu_0020101</name>
</gene>
<dbReference type="OMA" id="MEKCASP"/>
<dbReference type="Pfam" id="PF00838">
    <property type="entry name" value="TCTP"/>
    <property type="match status" value="1"/>
</dbReference>
<dbReference type="InterPro" id="IPR011057">
    <property type="entry name" value="Mss4-like_sf"/>
</dbReference>
<feature type="domain" description="TCTP" evidence="3">
    <location>
        <begin position="1"/>
        <end position="144"/>
    </location>
</feature>
<evidence type="ECO:0000259" key="3">
    <source>
        <dbReference type="PROSITE" id="PS51797"/>
    </source>
</evidence>
<comment type="caution">
    <text evidence="4">The sequence shown here is derived from an EMBL/GenBank/DDBJ whole genome shotgun (WGS) entry which is preliminary data.</text>
</comment>